<evidence type="ECO:0000313" key="1">
    <source>
        <dbReference type="EMBL" id="MDJ1494842.1"/>
    </source>
</evidence>
<name>A0ABT7CPC9_9BACT</name>
<protein>
    <submittedName>
        <fullName evidence="1">Nuclear transport factor 2 family protein</fullName>
    </submittedName>
</protein>
<dbReference type="RefSeq" id="WP_313998345.1">
    <property type="nucleotide sequence ID" value="NZ_JASJOT010000011.1"/>
</dbReference>
<accession>A0ABT7CPC9</accession>
<dbReference type="InterPro" id="IPR032710">
    <property type="entry name" value="NTF2-like_dom_sf"/>
</dbReference>
<dbReference type="Proteomes" id="UP001228581">
    <property type="component" value="Unassembled WGS sequence"/>
</dbReference>
<comment type="caution">
    <text evidence="1">The sequence shown here is derived from an EMBL/GenBank/DDBJ whole genome shotgun (WGS) entry which is preliminary data.</text>
</comment>
<gene>
    <name evidence="1" type="ORF">QNI19_18020</name>
</gene>
<reference evidence="1 2" key="1">
    <citation type="submission" date="2023-05" db="EMBL/GenBank/DDBJ databases">
        <authorList>
            <person name="Zhang X."/>
        </authorList>
    </citation>
    <scope>NUCLEOTIDE SEQUENCE [LARGE SCALE GENOMIC DNA]</scope>
    <source>
        <strain evidence="1 2">DM2B3-1</strain>
    </source>
</reference>
<organism evidence="1 2">
    <name type="scientific">Xanthocytophaga flava</name>
    <dbReference type="NCBI Taxonomy" id="3048013"/>
    <lineage>
        <taxon>Bacteria</taxon>
        <taxon>Pseudomonadati</taxon>
        <taxon>Bacteroidota</taxon>
        <taxon>Cytophagia</taxon>
        <taxon>Cytophagales</taxon>
        <taxon>Rhodocytophagaceae</taxon>
        <taxon>Xanthocytophaga</taxon>
    </lineage>
</organism>
<evidence type="ECO:0000313" key="2">
    <source>
        <dbReference type="Proteomes" id="UP001228581"/>
    </source>
</evidence>
<dbReference type="EMBL" id="JASJOT010000011">
    <property type="protein sequence ID" value="MDJ1494842.1"/>
    <property type="molecule type" value="Genomic_DNA"/>
</dbReference>
<dbReference type="Gene3D" id="3.10.450.50">
    <property type="match status" value="1"/>
</dbReference>
<sequence>MLTLVYSAFAQRAFAQEKDKNATALSILVDTYSQSVATRDSATFYGLFNDGSVMWGAVLSERTQSKEQEVKGTTASNYFEGSYKRFMRGLFRYESCEDKFENIHIIEDGSVASITMDYSFWANGSMTNWGSKYLSLIKRDGKWKITSVIYSLELTKYFKQPSLTERRKAKKKHRQ</sequence>
<proteinExistence type="predicted"/>
<dbReference type="SUPFAM" id="SSF54427">
    <property type="entry name" value="NTF2-like"/>
    <property type="match status" value="1"/>
</dbReference>
<keyword evidence="2" id="KW-1185">Reference proteome</keyword>